<keyword evidence="2" id="KW-0732">Signal</keyword>
<keyword evidence="4" id="KW-1185">Reference proteome</keyword>
<feature type="domain" description="C-type lectin" evidence="3">
    <location>
        <begin position="213"/>
        <end position="328"/>
    </location>
</feature>
<dbReference type="SUPFAM" id="SSF51126">
    <property type="entry name" value="Pectin lyase-like"/>
    <property type="match status" value="1"/>
</dbReference>
<dbReference type="Pfam" id="PF12708">
    <property type="entry name" value="Pect-lyase_RHGA_epim"/>
    <property type="match status" value="1"/>
</dbReference>
<proteinExistence type="predicted"/>
<protein>
    <submittedName>
        <fullName evidence="5">C-type lectin domain-containing protein</fullName>
    </submittedName>
</protein>
<feature type="chain" id="PRO_5037846640" evidence="2">
    <location>
        <begin position="19"/>
        <end position="334"/>
    </location>
</feature>
<dbReference type="InterPro" id="IPR016186">
    <property type="entry name" value="C-type_lectin-like/link_sf"/>
</dbReference>
<dbReference type="PROSITE" id="PS00615">
    <property type="entry name" value="C_TYPE_LECTIN_1"/>
    <property type="match status" value="1"/>
</dbReference>
<feature type="signal peptide" evidence="2">
    <location>
        <begin position="1"/>
        <end position="18"/>
    </location>
</feature>
<dbReference type="AlphaFoldDB" id="A0A914C661"/>
<reference evidence="5" key="1">
    <citation type="submission" date="2022-11" db="UniProtKB">
        <authorList>
            <consortium name="WormBaseParasite"/>
        </authorList>
    </citation>
    <scope>IDENTIFICATION</scope>
</reference>
<evidence type="ECO:0000259" key="3">
    <source>
        <dbReference type="PROSITE" id="PS50041"/>
    </source>
</evidence>
<dbReference type="PROSITE" id="PS50041">
    <property type="entry name" value="C_TYPE_LECTIN_2"/>
    <property type="match status" value="1"/>
</dbReference>
<dbReference type="InterPro" id="IPR051801">
    <property type="entry name" value="GH28_Enzymes"/>
</dbReference>
<dbReference type="InterPro" id="IPR012334">
    <property type="entry name" value="Pectin_lyas_fold"/>
</dbReference>
<name>A0A914C661_9BILA</name>
<dbReference type="Gene3D" id="2.160.20.10">
    <property type="entry name" value="Single-stranded right-handed beta-helix, Pectin lyase-like"/>
    <property type="match status" value="1"/>
</dbReference>
<dbReference type="PANTHER" id="PTHR31339">
    <property type="entry name" value="PECTIN LYASE-RELATED"/>
    <property type="match status" value="1"/>
</dbReference>
<dbReference type="Pfam" id="PF00059">
    <property type="entry name" value="Lectin_C"/>
    <property type="match status" value="1"/>
</dbReference>
<dbReference type="InterPro" id="IPR011050">
    <property type="entry name" value="Pectin_lyase_fold/virulence"/>
</dbReference>
<dbReference type="SMART" id="SM00034">
    <property type="entry name" value="CLECT"/>
    <property type="match status" value="1"/>
</dbReference>
<organism evidence="4 5">
    <name type="scientific">Acrobeloides nanus</name>
    <dbReference type="NCBI Taxonomy" id="290746"/>
    <lineage>
        <taxon>Eukaryota</taxon>
        <taxon>Metazoa</taxon>
        <taxon>Ecdysozoa</taxon>
        <taxon>Nematoda</taxon>
        <taxon>Chromadorea</taxon>
        <taxon>Rhabditida</taxon>
        <taxon>Tylenchina</taxon>
        <taxon>Cephalobomorpha</taxon>
        <taxon>Cephaloboidea</taxon>
        <taxon>Cephalobidae</taxon>
        <taxon>Acrobeloides</taxon>
    </lineage>
</organism>
<sequence length="334" mass="36616">MYLLWILLGFYYVQFISSQVYNVRDFNATGDGKTDDTNAIRAALAAAANSNGGRVIFDCGLTFLTGAINVTSNVILDLCGTILASNISDIFHYPLIPPLPWYGGGTDFQESGAPDRQSVIQSYNATNITLTGGGIVDGQGYSWWACSWNASGLPESPYRAVYLTNITVKNYGSKIWASCADIDGFCDNSSVTPSCPPCLNADCPTNWYQSAVDKSQCYRLYNSTLAASDAQFACQNSTLTSLISIDSAFENTDITSYIGKTYPSCQNVYIGLQQNGSNWSWINGDNSTYRYWDSNYPISTPNANCVVINQNGKWRNQDCTNTQCYICGFSLYNS</sequence>
<evidence type="ECO:0000313" key="5">
    <source>
        <dbReference type="WBParaSite" id="ACRNAN_Path_304.g1162.t1"/>
    </source>
</evidence>
<keyword evidence="1" id="KW-1015">Disulfide bond</keyword>
<accession>A0A914C661</accession>
<evidence type="ECO:0000313" key="4">
    <source>
        <dbReference type="Proteomes" id="UP000887540"/>
    </source>
</evidence>
<dbReference type="WBParaSite" id="ACRNAN_Path_304.g1162.t1">
    <property type="protein sequence ID" value="ACRNAN_Path_304.g1162.t1"/>
    <property type="gene ID" value="ACRNAN_Path_304.g1162"/>
</dbReference>
<dbReference type="Proteomes" id="UP000887540">
    <property type="component" value="Unplaced"/>
</dbReference>
<dbReference type="InterPro" id="IPR018378">
    <property type="entry name" value="C-type_lectin_CS"/>
</dbReference>
<evidence type="ECO:0000256" key="1">
    <source>
        <dbReference type="ARBA" id="ARBA00023157"/>
    </source>
</evidence>
<dbReference type="Gene3D" id="3.10.100.10">
    <property type="entry name" value="Mannose-Binding Protein A, subunit A"/>
    <property type="match status" value="1"/>
</dbReference>
<dbReference type="InterPro" id="IPR001304">
    <property type="entry name" value="C-type_lectin-like"/>
</dbReference>
<dbReference type="InterPro" id="IPR024535">
    <property type="entry name" value="RHGA/B-epi-like_pectate_lyase"/>
</dbReference>
<evidence type="ECO:0000256" key="2">
    <source>
        <dbReference type="SAM" id="SignalP"/>
    </source>
</evidence>